<feature type="compositionally biased region" description="Polar residues" evidence="1">
    <location>
        <begin position="122"/>
        <end position="136"/>
    </location>
</feature>
<keyword evidence="3" id="KW-1185">Reference proteome</keyword>
<reference evidence="2 3" key="1">
    <citation type="submission" date="2024-02" db="EMBL/GenBank/DDBJ databases">
        <title>Chromosome-scale genome assembly of the rough periwinkle Littorina saxatilis.</title>
        <authorList>
            <person name="De Jode A."/>
            <person name="Faria R."/>
            <person name="Formenti G."/>
            <person name="Sims Y."/>
            <person name="Smith T.P."/>
            <person name="Tracey A."/>
            <person name="Wood J.M.D."/>
            <person name="Zagrodzka Z.B."/>
            <person name="Johannesson K."/>
            <person name="Butlin R.K."/>
            <person name="Leder E.H."/>
        </authorList>
    </citation>
    <scope>NUCLEOTIDE SEQUENCE [LARGE SCALE GENOMIC DNA]</scope>
    <source>
        <strain evidence="2">Snail1</strain>
        <tissue evidence="2">Muscle</tissue>
    </source>
</reference>
<feature type="region of interest" description="Disordered" evidence="1">
    <location>
        <begin position="583"/>
        <end position="703"/>
    </location>
</feature>
<feature type="compositionally biased region" description="Polar residues" evidence="1">
    <location>
        <begin position="650"/>
        <end position="661"/>
    </location>
</feature>
<feature type="region of interest" description="Disordered" evidence="1">
    <location>
        <begin position="119"/>
        <end position="151"/>
    </location>
</feature>
<protein>
    <submittedName>
        <fullName evidence="2">Uncharacterized protein</fullName>
    </submittedName>
</protein>
<feature type="compositionally biased region" description="Acidic residues" evidence="1">
    <location>
        <begin position="688"/>
        <end position="697"/>
    </location>
</feature>
<name>A0AAN9G0Q0_9CAEN</name>
<feature type="compositionally biased region" description="Basic and acidic residues" evidence="1">
    <location>
        <begin position="421"/>
        <end position="430"/>
    </location>
</feature>
<dbReference type="EMBL" id="JBAMIC010000024">
    <property type="protein sequence ID" value="KAK7091083.1"/>
    <property type="molecule type" value="Genomic_DNA"/>
</dbReference>
<feature type="compositionally biased region" description="Basic and acidic residues" evidence="1">
    <location>
        <begin position="437"/>
        <end position="455"/>
    </location>
</feature>
<evidence type="ECO:0000313" key="3">
    <source>
        <dbReference type="Proteomes" id="UP001374579"/>
    </source>
</evidence>
<feature type="compositionally biased region" description="Basic and acidic residues" evidence="1">
    <location>
        <begin position="633"/>
        <end position="649"/>
    </location>
</feature>
<feature type="compositionally biased region" description="Acidic residues" evidence="1">
    <location>
        <begin position="486"/>
        <end position="495"/>
    </location>
</feature>
<accession>A0AAN9G0Q0</accession>
<gene>
    <name evidence="2" type="ORF">V1264_010795</name>
</gene>
<sequence length="719" mass="79208">MKTDTLSNRSISAKKSKRLRCLDLTFEGHDLVFKNEDLDNGRLPHGGYRGSKNHPMGIYSWDRGPDYQRQLQVDLQRLVDSEVAEQHGSPHWTLEAHRQPTHSGESPLIINKFLSPSKHEQVNGTDRWTRVSSRAGRSSAPPCPQGGKYYRPNRMHQYLTATELRNAAGNDDVLRYGRPTRTTLLRARQRVNHPAESFTSRRQLEHRMDELKNASVFSNPKEITQHQTEVEGETFHSFLTGARYNRAHHLDSKSLTQYGVYMPRDNPLGCFVIGHRDILDTASVPPESPRSEAGDGPSPVPERRRPLTAPSYGRKSGGPVPPSPREAWGDASSSLHITNGDNKHGDNDDTPVMEDIRAWSPRLNVKGRIMSLSTNREGPTRFECKLPRVQGTSLSRPHKVQEATDDGSEANQPPPSLADHSAPRDDHHLPVVEPEVEGDRTLHTQQKEPEEEVKPEAAPLLDDSAQQVTVSSLCTPEPAAIREDTRDIEEGEGEEGGGREDGMATEEGVVTAVADADEVKSGEDETEGTQVDGEKTEETATDDVAAESDVTAVYVTEDGGQTGGEERWMSRGQGDEVKFFMTEEGAVTDHANTDTQDSGDPDQQLGEETVSESGYPHITEETLSVEEGTPSTDRQDSGEPQVREEKDTANIRSTSGNTTVRLNDAVLTDDPDCQSDVLGAAQRQPGNEDSEQDDIDQAEGHAEPLKVIVSHVERSKGAP</sequence>
<evidence type="ECO:0000256" key="1">
    <source>
        <dbReference type="SAM" id="MobiDB-lite"/>
    </source>
</evidence>
<feature type="region of interest" description="Disordered" evidence="1">
    <location>
        <begin position="370"/>
        <end position="548"/>
    </location>
</feature>
<feature type="compositionally biased region" description="Polar residues" evidence="1">
    <location>
        <begin position="464"/>
        <end position="474"/>
    </location>
</feature>
<feature type="compositionally biased region" description="Polar residues" evidence="1">
    <location>
        <begin position="331"/>
        <end position="340"/>
    </location>
</feature>
<organism evidence="2 3">
    <name type="scientific">Littorina saxatilis</name>
    <dbReference type="NCBI Taxonomy" id="31220"/>
    <lineage>
        <taxon>Eukaryota</taxon>
        <taxon>Metazoa</taxon>
        <taxon>Spiralia</taxon>
        <taxon>Lophotrochozoa</taxon>
        <taxon>Mollusca</taxon>
        <taxon>Gastropoda</taxon>
        <taxon>Caenogastropoda</taxon>
        <taxon>Littorinimorpha</taxon>
        <taxon>Littorinoidea</taxon>
        <taxon>Littorinidae</taxon>
        <taxon>Littorina</taxon>
    </lineage>
</organism>
<proteinExistence type="predicted"/>
<dbReference type="Proteomes" id="UP001374579">
    <property type="component" value="Unassembled WGS sequence"/>
</dbReference>
<comment type="caution">
    <text evidence="2">The sequence shown here is derived from an EMBL/GenBank/DDBJ whole genome shotgun (WGS) entry which is preliminary data.</text>
</comment>
<feature type="region of interest" description="Disordered" evidence="1">
    <location>
        <begin position="281"/>
        <end position="352"/>
    </location>
</feature>
<dbReference type="AlphaFoldDB" id="A0AAN9G0Q0"/>
<evidence type="ECO:0000313" key="2">
    <source>
        <dbReference type="EMBL" id="KAK7091083.1"/>
    </source>
</evidence>